<dbReference type="PANTHER" id="PTHR33442">
    <property type="entry name" value="TRANS-3-HYDROXY-L-PROLINE DEHYDRATASE"/>
    <property type="match status" value="1"/>
</dbReference>
<dbReference type="OrthoDB" id="6409228at2759"/>
<protein>
    <recommendedName>
        <fullName evidence="3">trans-L-3-hydroxyproline dehydratase</fullName>
        <ecNumber evidence="3">4.2.1.77</ecNumber>
    </recommendedName>
</protein>
<reference evidence="4" key="1">
    <citation type="submission" date="2022-10" db="EMBL/GenBank/DDBJ databases">
        <title>Tapping the CABI collections for fungal endophytes: first genome assemblies for Collariella, Neodidymelliopsis, Ascochyta clinopodiicola, Didymella pomorum, Didymosphaeria variabile, Neocosmospora piperis and Neocucurbitaria cava.</title>
        <authorList>
            <person name="Hill R."/>
        </authorList>
    </citation>
    <scope>NUCLEOTIDE SEQUENCE</scope>
    <source>
        <strain evidence="4">IMI 366586</strain>
    </source>
</reference>
<evidence type="ECO:0000256" key="3">
    <source>
        <dbReference type="ARBA" id="ARBA00013105"/>
    </source>
</evidence>
<dbReference type="EMBL" id="JAPEUR010000077">
    <property type="protein sequence ID" value="KAJ4322857.1"/>
    <property type="molecule type" value="Genomic_DNA"/>
</dbReference>
<evidence type="ECO:0000256" key="1">
    <source>
        <dbReference type="ARBA" id="ARBA00001148"/>
    </source>
</evidence>
<name>A0A9W8WFF6_9HYPO</name>
<gene>
    <name evidence="4" type="ORF">N0V84_004621</name>
</gene>
<keyword evidence="5" id="KW-1185">Reference proteome</keyword>
<evidence type="ECO:0000313" key="5">
    <source>
        <dbReference type="Proteomes" id="UP001140502"/>
    </source>
</evidence>
<comment type="catalytic activity">
    <reaction evidence="1">
        <text>trans-3-hydroxy-L-proline = 1-pyrroline-2-carboxylate + H2O</text>
        <dbReference type="Rhea" id="RHEA:10320"/>
        <dbReference type="ChEBI" id="CHEBI:15377"/>
        <dbReference type="ChEBI" id="CHEBI:39785"/>
        <dbReference type="ChEBI" id="CHEBI:57938"/>
        <dbReference type="EC" id="4.2.1.77"/>
    </reaction>
</comment>
<proteinExistence type="inferred from homology"/>
<comment type="caution">
    <text evidence="4">The sequence shown here is derived from an EMBL/GenBank/DDBJ whole genome shotgun (WGS) entry which is preliminary data.</text>
</comment>
<dbReference type="GO" id="GO:0050346">
    <property type="term" value="F:trans-L-3-hydroxyproline dehydratase activity"/>
    <property type="evidence" value="ECO:0007669"/>
    <property type="project" value="UniProtKB-EC"/>
</dbReference>
<evidence type="ECO:0000256" key="2">
    <source>
        <dbReference type="ARBA" id="ARBA00007529"/>
    </source>
</evidence>
<dbReference type="PANTHER" id="PTHR33442:SF1">
    <property type="entry name" value="TRANS-3-HYDROXY-L-PROLINE DEHYDRATASE"/>
    <property type="match status" value="1"/>
</dbReference>
<dbReference type="AlphaFoldDB" id="A0A9W8WFF6"/>
<dbReference type="Proteomes" id="UP001140502">
    <property type="component" value="Unassembled WGS sequence"/>
</dbReference>
<dbReference type="EC" id="4.2.1.77" evidence="3"/>
<evidence type="ECO:0000313" key="4">
    <source>
        <dbReference type="EMBL" id="KAJ4322857.1"/>
    </source>
</evidence>
<dbReference type="SUPFAM" id="SSF54506">
    <property type="entry name" value="Diaminopimelate epimerase-like"/>
    <property type="match status" value="1"/>
</dbReference>
<dbReference type="Gene3D" id="3.10.310.10">
    <property type="entry name" value="Diaminopimelate Epimerase, Chain A, domain 1"/>
    <property type="match status" value="2"/>
</dbReference>
<organism evidence="4 5">
    <name type="scientific">Fusarium piperis</name>
    <dbReference type="NCBI Taxonomy" id="1435070"/>
    <lineage>
        <taxon>Eukaryota</taxon>
        <taxon>Fungi</taxon>
        <taxon>Dikarya</taxon>
        <taxon>Ascomycota</taxon>
        <taxon>Pezizomycotina</taxon>
        <taxon>Sordariomycetes</taxon>
        <taxon>Hypocreomycetidae</taxon>
        <taxon>Hypocreales</taxon>
        <taxon>Nectriaceae</taxon>
        <taxon>Fusarium</taxon>
        <taxon>Fusarium solani species complex</taxon>
    </lineage>
</organism>
<dbReference type="InterPro" id="IPR008794">
    <property type="entry name" value="Pro_racemase_fam"/>
</dbReference>
<accession>A0A9W8WFF6</accession>
<comment type="similarity">
    <text evidence="2">Belongs to the proline racemase family.</text>
</comment>
<sequence length="201" mass="22056">MTFSLAYASAVSCHVDISELGFRPFEEAIDISSLDFATRQLKAALNNSALVKSHLVVPNQNETFVFGVMIEDKNTGSPAKRTNGAETGMYFFGDQHLDRSPTGSVVAARNALKHAKGELKVGESWTYHSVLTNRHGSEYGFVGKTMRLVETEVIGRNMKGVVVQVSGHAYYSGVNTYIIEKEDLVGQNGFLLEYLDRQGGK</sequence>
<dbReference type="Pfam" id="PF05544">
    <property type="entry name" value="Pro_racemase"/>
    <property type="match status" value="1"/>
</dbReference>